<reference evidence="2" key="1">
    <citation type="submission" date="2019-02" db="EMBL/GenBank/DDBJ databases">
        <title>Isolation and identification of novel species under the genus Muribaculum.</title>
        <authorList>
            <person name="Miyake S."/>
            <person name="Ding Y."/>
            <person name="Low A."/>
            <person name="Soh M."/>
            <person name="Seedorf H."/>
        </authorList>
    </citation>
    <scope>NUCLEOTIDE SEQUENCE [LARGE SCALE GENOMIC DNA]</scope>
    <source>
        <strain evidence="2">H5</strain>
    </source>
</reference>
<dbReference type="EMBL" id="CP039396">
    <property type="protein sequence ID" value="QCD42785.1"/>
    <property type="molecule type" value="Genomic_DNA"/>
</dbReference>
<evidence type="ECO:0000313" key="2">
    <source>
        <dbReference type="Proteomes" id="UP000297149"/>
    </source>
</evidence>
<organism evidence="1 2">
    <name type="scientific">Duncaniella dubosii</name>
    <dbReference type="NCBI Taxonomy" id="2518971"/>
    <lineage>
        <taxon>Bacteria</taxon>
        <taxon>Pseudomonadati</taxon>
        <taxon>Bacteroidota</taxon>
        <taxon>Bacteroidia</taxon>
        <taxon>Bacteroidales</taxon>
        <taxon>Muribaculaceae</taxon>
        <taxon>Duncaniella</taxon>
    </lineage>
</organism>
<accession>A0A4P7W5R0</accession>
<protein>
    <submittedName>
        <fullName evidence="1">Uncharacterized protein</fullName>
    </submittedName>
</protein>
<sequence length="125" mass="14454">MKHTDFYALHKKLDEQARNELMAAIKAHGDEYIFIHEDEDGDYNNEEKNNAPVIAASTRYMDGYEDFYVVRVALEDNWLQIYGFPKDGWDSEDELTSVAHGHLEYIIDLIPETEDVQDVTIAPKS</sequence>
<dbReference type="RefSeq" id="WP_136416005.1">
    <property type="nucleotide sequence ID" value="NZ_CAXHQF010000016.1"/>
</dbReference>
<keyword evidence="2" id="KW-1185">Reference proteome</keyword>
<gene>
    <name evidence="1" type="ORF">E7747_11125</name>
</gene>
<dbReference type="KEGG" id="ddb:E7747_11125"/>
<dbReference type="AlphaFoldDB" id="A0A4P7W5R0"/>
<dbReference type="Proteomes" id="UP000297149">
    <property type="component" value="Chromosome"/>
</dbReference>
<name>A0A4P7W5R0_9BACT</name>
<evidence type="ECO:0000313" key="1">
    <source>
        <dbReference type="EMBL" id="QCD42785.1"/>
    </source>
</evidence>
<proteinExistence type="predicted"/>